<accession>A0A5C8ZMQ8</accession>
<reference evidence="1 2" key="1">
    <citation type="submission" date="2019-07" db="EMBL/GenBank/DDBJ databases">
        <title>Quadrisphaera sp. strain DD2A genome sequencing and assembly.</title>
        <authorList>
            <person name="Kim I."/>
        </authorList>
    </citation>
    <scope>NUCLEOTIDE SEQUENCE [LARGE SCALE GENOMIC DNA]</scope>
    <source>
        <strain evidence="1 2">DD2A</strain>
    </source>
</reference>
<sequence length="354" mass="37573">MADAVVVDKVHAGWLGRVAGCVVGKPVEDGDVWTSDLLRRYLRDAGAWPLTTYVPVLDPLPEWARLREDCWRQTTLGRVDGPARDDDVDYSLLGLHLLEQHGPGLRTVHVARAWLDLLPFHQVYTAERAAYRNLVEGVPVSRAATRRNPYREWIGAQIRADAFGWTHPGRPRAAAALALQDAALSHTGNGAYGEAWAAALVACAFTAADAREALEASLEHVPPRSRLAEVLRLVLGSHAAGESWDAGLAAVQRLTAGLSWIHTVNNAGLVALGLLHGDGDVAASIGYTVMGGWDTDSNGATAGSVAGVIAGTAGLPGHLVDPLHDTVRSALFGFDGSRISDLAGRTSRLALALP</sequence>
<proteinExistence type="predicted"/>
<evidence type="ECO:0000313" key="2">
    <source>
        <dbReference type="Proteomes" id="UP000321234"/>
    </source>
</evidence>
<dbReference type="InterPro" id="IPR036705">
    <property type="entry name" value="Ribosyl_crysJ1_sf"/>
</dbReference>
<dbReference type="Proteomes" id="UP000321234">
    <property type="component" value="Unassembled WGS sequence"/>
</dbReference>
<dbReference type="EMBL" id="VKAC01000001">
    <property type="protein sequence ID" value="TXR58276.1"/>
    <property type="molecule type" value="Genomic_DNA"/>
</dbReference>
<dbReference type="GO" id="GO:0016787">
    <property type="term" value="F:hydrolase activity"/>
    <property type="evidence" value="ECO:0007669"/>
    <property type="project" value="UniProtKB-KW"/>
</dbReference>
<dbReference type="Gene3D" id="1.10.4080.10">
    <property type="entry name" value="ADP-ribosylation/Crystallin J1"/>
    <property type="match status" value="1"/>
</dbReference>
<keyword evidence="1" id="KW-0378">Hydrolase</keyword>
<organism evidence="1 2">
    <name type="scientific">Quadrisphaera setariae</name>
    <dbReference type="NCBI Taxonomy" id="2593304"/>
    <lineage>
        <taxon>Bacteria</taxon>
        <taxon>Bacillati</taxon>
        <taxon>Actinomycetota</taxon>
        <taxon>Actinomycetes</taxon>
        <taxon>Kineosporiales</taxon>
        <taxon>Kineosporiaceae</taxon>
        <taxon>Quadrisphaera</taxon>
    </lineage>
</organism>
<dbReference type="Pfam" id="PF03747">
    <property type="entry name" value="ADP_ribosyl_GH"/>
    <property type="match status" value="1"/>
</dbReference>
<name>A0A5C8ZMQ8_9ACTN</name>
<keyword evidence="2" id="KW-1185">Reference proteome</keyword>
<gene>
    <name evidence="1" type="ORF">FMM08_02160</name>
</gene>
<evidence type="ECO:0000313" key="1">
    <source>
        <dbReference type="EMBL" id="TXR58276.1"/>
    </source>
</evidence>
<dbReference type="SUPFAM" id="SSF101478">
    <property type="entry name" value="ADP-ribosylglycohydrolase"/>
    <property type="match status" value="1"/>
</dbReference>
<comment type="caution">
    <text evidence="1">The sequence shown here is derived from an EMBL/GenBank/DDBJ whole genome shotgun (WGS) entry which is preliminary data.</text>
</comment>
<protein>
    <submittedName>
        <fullName evidence="1">ADP-ribosylglycohydrolase family protein</fullName>
    </submittedName>
</protein>
<dbReference type="AlphaFoldDB" id="A0A5C8ZMQ8"/>
<dbReference type="InterPro" id="IPR005502">
    <property type="entry name" value="Ribosyl_crysJ1"/>
</dbReference>
<dbReference type="OrthoDB" id="9814159at2"/>